<dbReference type="InterPro" id="IPR000594">
    <property type="entry name" value="ThiF_NAD_FAD-bd"/>
</dbReference>
<keyword evidence="5 13" id="KW-0812">Transmembrane</keyword>
<gene>
    <name evidence="15" type="ORF">LRAMOSA03937</name>
</gene>
<evidence type="ECO:0000256" key="13">
    <source>
        <dbReference type="SAM" id="Phobius"/>
    </source>
</evidence>
<dbReference type="PANTHER" id="PTHR43267">
    <property type="entry name" value="TRNA THREONYLCARBAMOYLADENOSINE DEHYDRATASE"/>
    <property type="match status" value="1"/>
</dbReference>
<feature type="transmembrane region" description="Helical" evidence="13">
    <location>
        <begin position="25"/>
        <end position="45"/>
    </location>
</feature>
<dbReference type="GO" id="GO:0061503">
    <property type="term" value="F:tRNA threonylcarbamoyladenosine dehydratase"/>
    <property type="evidence" value="ECO:0007669"/>
    <property type="project" value="TreeGrafter"/>
</dbReference>
<dbReference type="GO" id="GO:0005741">
    <property type="term" value="C:mitochondrial outer membrane"/>
    <property type="evidence" value="ECO:0007669"/>
    <property type="project" value="UniProtKB-SubCell"/>
</dbReference>
<dbReference type="GO" id="GO:0061504">
    <property type="term" value="P:cyclic threonylcarbamoyladenosine biosynthetic process"/>
    <property type="evidence" value="ECO:0007669"/>
    <property type="project" value="TreeGrafter"/>
</dbReference>
<evidence type="ECO:0000256" key="10">
    <source>
        <dbReference type="ARBA" id="ARBA00023128"/>
    </source>
</evidence>
<dbReference type="SUPFAM" id="SSF69572">
    <property type="entry name" value="Activating enzymes of the ubiquitin-like proteins"/>
    <property type="match status" value="1"/>
</dbReference>
<evidence type="ECO:0000256" key="4">
    <source>
        <dbReference type="ARBA" id="ARBA00022598"/>
    </source>
</evidence>
<dbReference type="AlphaFoldDB" id="A0A077WWT5"/>
<protein>
    <recommendedName>
        <fullName evidence="14">THIF-type NAD/FAD binding fold domain-containing protein</fullName>
    </recommendedName>
</protein>
<evidence type="ECO:0000256" key="8">
    <source>
        <dbReference type="ARBA" id="ARBA00022840"/>
    </source>
</evidence>
<feature type="transmembrane region" description="Helical" evidence="13">
    <location>
        <begin position="104"/>
        <end position="122"/>
    </location>
</feature>
<evidence type="ECO:0000256" key="2">
    <source>
        <dbReference type="ARBA" id="ARBA00004294"/>
    </source>
</evidence>
<dbReference type="GO" id="GO:0005524">
    <property type="term" value="F:ATP binding"/>
    <property type="evidence" value="ECO:0007669"/>
    <property type="project" value="UniProtKB-KW"/>
</dbReference>
<keyword evidence="8" id="KW-0067">ATP-binding</keyword>
<dbReference type="EMBL" id="LK023346">
    <property type="protein sequence ID" value="CDS11674.1"/>
    <property type="molecule type" value="Genomic_DNA"/>
</dbReference>
<evidence type="ECO:0000313" key="15">
    <source>
        <dbReference type="EMBL" id="CDS11674.1"/>
    </source>
</evidence>
<keyword evidence="11 13" id="KW-0472">Membrane</keyword>
<keyword evidence="9 13" id="KW-1133">Transmembrane helix</keyword>
<feature type="domain" description="THIF-type NAD/FAD binding fold" evidence="14">
    <location>
        <begin position="90"/>
        <end position="332"/>
    </location>
</feature>
<comment type="subcellular location">
    <subcellularLocation>
        <location evidence="1">Mitochondrion membrane</location>
        <topology evidence="1">Multi-pass membrane protein</topology>
    </subcellularLocation>
    <subcellularLocation>
        <location evidence="2">Mitochondrion outer membrane</location>
    </subcellularLocation>
</comment>
<comment type="similarity">
    <text evidence="3">Belongs to the HesA/MoeB/ThiF family.</text>
</comment>
<accession>A0A077WWT5</accession>
<dbReference type="CDD" id="cd00755">
    <property type="entry name" value="YgdL_like"/>
    <property type="match status" value="1"/>
</dbReference>
<comment type="function">
    <text evidence="12">Catalyzes the ATP-dependent dehydration of threonylcarbamoyladenosine at position 37 (t(6)A37) to form cyclic t(6)A37 (ct(6)A37) in tRNAs that read codons beginning with adenine.</text>
</comment>
<keyword evidence="4" id="KW-0436">Ligase</keyword>
<name>A0A077WWT5_9FUNG</name>
<evidence type="ECO:0000256" key="1">
    <source>
        <dbReference type="ARBA" id="ARBA00004225"/>
    </source>
</evidence>
<reference evidence="15" key="1">
    <citation type="journal article" date="2014" name="Genome Announc.">
        <title>De novo whole-genome sequence and genome annotation of Lichtheimia ramosa.</title>
        <authorList>
            <person name="Linde J."/>
            <person name="Schwartze V."/>
            <person name="Binder U."/>
            <person name="Lass-Florl C."/>
            <person name="Voigt K."/>
            <person name="Horn F."/>
        </authorList>
    </citation>
    <scope>NUCLEOTIDE SEQUENCE</scope>
    <source>
        <strain evidence="15">JMRC FSU:6197</strain>
    </source>
</reference>
<keyword evidence="6" id="KW-0547">Nucleotide-binding</keyword>
<evidence type="ECO:0000256" key="5">
    <source>
        <dbReference type="ARBA" id="ARBA00022692"/>
    </source>
</evidence>
<dbReference type="Pfam" id="PF00899">
    <property type="entry name" value="ThiF"/>
    <property type="match status" value="1"/>
</dbReference>
<evidence type="ECO:0000256" key="3">
    <source>
        <dbReference type="ARBA" id="ARBA00009919"/>
    </source>
</evidence>
<dbReference type="GO" id="GO:0008641">
    <property type="term" value="F:ubiquitin-like modifier activating enzyme activity"/>
    <property type="evidence" value="ECO:0007669"/>
    <property type="project" value="InterPro"/>
</dbReference>
<evidence type="ECO:0000256" key="9">
    <source>
        <dbReference type="ARBA" id="ARBA00022989"/>
    </source>
</evidence>
<keyword evidence="7" id="KW-1000">Mitochondrion outer membrane</keyword>
<evidence type="ECO:0000256" key="11">
    <source>
        <dbReference type="ARBA" id="ARBA00023136"/>
    </source>
</evidence>
<dbReference type="FunFam" id="3.40.50.720:FF:000125">
    <property type="entry name" value="tRNA threonylcarbamoyladenosine dehydratase 2-like"/>
    <property type="match status" value="1"/>
</dbReference>
<keyword evidence="10" id="KW-0496">Mitochondrion</keyword>
<dbReference type="OrthoDB" id="10265862at2759"/>
<evidence type="ECO:0000259" key="14">
    <source>
        <dbReference type="Pfam" id="PF00899"/>
    </source>
</evidence>
<organism evidence="15">
    <name type="scientific">Lichtheimia ramosa</name>
    <dbReference type="NCBI Taxonomy" id="688394"/>
    <lineage>
        <taxon>Eukaryota</taxon>
        <taxon>Fungi</taxon>
        <taxon>Fungi incertae sedis</taxon>
        <taxon>Mucoromycota</taxon>
        <taxon>Mucoromycotina</taxon>
        <taxon>Mucoromycetes</taxon>
        <taxon>Mucorales</taxon>
        <taxon>Lichtheimiaceae</taxon>
        <taxon>Lichtheimia</taxon>
    </lineage>
</organism>
<dbReference type="InterPro" id="IPR035985">
    <property type="entry name" value="Ubiquitin-activating_enz"/>
</dbReference>
<proteinExistence type="inferred from homology"/>
<dbReference type="PANTHER" id="PTHR43267:SF2">
    <property type="entry name" value="TRNA THREONYLCARBAMOYLADENOSINE DEHYDRATASE 1-RELATED"/>
    <property type="match status" value="1"/>
</dbReference>
<sequence length="459" mass="51609">MSTWTDRLGDSLSRFIEKHDKATRLTLTAVAASALTATGILTYQATRRRLQSHSLLHGQSRRRSSLHASIPAPLTLSEKQIQEQLYETTAFLGQERMDKLRNSFVIIVGAGGVGSWAALMLLRAGVGRIRIIDFDQVTLSSLNRHAVAVLEDVGTPKVTAIKKHFKRIAPFVQVESCIDLFNAETADALLSGSPDYVVDAIDNIDTKLDLIKYCYDRNITLLSSMGAGAKADPSRIQIADISQTLEEPLARSVRKKLKKMGIEQGVPVVYSTEKPHHVKLLPLEEERVEEADDYAALPEFRSRILPVLGTLPSIFGMTIASYVILKLTDYPDFDPLAIKLRDGLYSRMHRDLLSREIKKYKSRTCALDAHDVGYIFEEMWHGKSVISGPNDRLALTRWVASEPLSYHNTVCMTREEAKAHERLPADVNLREHYGDAICDAVQDRLNKERKLRELWDDVF</sequence>
<dbReference type="InterPro" id="IPR045886">
    <property type="entry name" value="ThiF/MoeB/HesA"/>
</dbReference>
<evidence type="ECO:0000256" key="12">
    <source>
        <dbReference type="ARBA" id="ARBA00060084"/>
    </source>
</evidence>
<dbReference type="Gene3D" id="3.40.50.720">
    <property type="entry name" value="NAD(P)-binding Rossmann-like Domain"/>
    <property type="match status" value="1"/>
</dbReference>
<evidence type="ECO:0000256" key="6">
    <source>
        <dbReference type="ARBA" id="ARBA00022741"/>
    </source>
</evidence>
<evidence type="ECO:0000256" key="7">
    <source>
        <dbReference type="ARBA" id="ARBA00022787"/>
    </source>
</evidence>